<dbReference type="Pfam" id="PF13490">
    <property type="entry name" value="zf-HC2"/>
    <property type="match status" value="1"/>
</dbReference>
<protein>
    <recommendedName>
        <fullName evidence="2">Putative zinc-finger domain-containing protein</fullName>
    </recommendedName>
</protein>
<dbReference type="EMBL" id="BNJJ01000056">
    <property type="protein sequence ID" value="GHO89930.1"/>
    <property type="molecule type" value="Genomic_DNA"/>
</dbReference>
<proteinExistence type="predicted"/>
<accession>A0ABQ3VVA6</accession>
<dbReference type="RefSeq" id="WP_201367492.1">
    <property type="nucleotide sequence ID" value="NZ_BNJJ01000056.1"/>
</dbReference>
<sequence length="189" mass="21216">MHCSKATRQLQLYIDKQLNLEQTRALELHLSSCSACCREYFLLVEIDQTLTNMDMVREPADLTMNIMRRVAVSSQQVAAQEQAARPLTSFRPSLPEMLTAVALATITMLGIVLEQPSARAALPIANGHDPLSLFVLSFWQGLVNINTNTIMLFLWILGTLLGIWITLAVAGSDVRDQWYKAVMDRLPVW</sequence>
<evidence type="ECO:0000313" key="3">
    <source>
        <dbReference type="EMBL" id="GHO89930.1"/>
    </source>
</evidence>
<evidence type="ECO:0000256" key="1">
    <source>
        <dbReference type="SAM" id="Phobius"/>
    </source>
</evidence>
<keyword evidence="1" id="KW-0472">Membrane</keyword>
<feature type="domain" description="Putative zinc-finger" evidence="2">
    <location>
        <begin position="3"/>
        <end position="36"/>
    </location>
</feature>
<dbReference type="InterPro" id="IPR027383">
    <property type="entry name" value="Znf_put"/>
</dbReference>
<organism evidence="3 4">
    <name type="scientific">Dictyobacter formicarum</name>
    <dbReference type="NCBI Taxonomy" id="2778368"/>
    <lineage>
        <taxon>Bacteria</taxon>
        <taxon>Bacillati</taxon>
        <taxon>Chloroflexota</taxon>
        <taxon>Ktedonobacteria</taxon>
        <taxon>Ktedonobacterales</taxon>
        <taxon>Dictyobacteraceae</taxon>
        <taxon>Dictyobacter</taxon>
    </lineage>
</organism>
<gene>
    <name evidence="3" type="ORF">KSZ_79360</name>
</gene>
<dbReference type="Proteomes" id="UP000635565">
    <property type="component" value="Unassembled WGS sequence"/>
</dbReference>
<reference evidence="3 4" key="1">
    <citation type="journal article" date="2021" name="Int. J. Syst. Evol. Microbiol.">
        <title>Reticulibacter mediterranei gen. nov., sp. nov., within the new family Reticulibacteraceae fam. nov., and Ktedonospora formicarum gen. nov., sp. nov., Ktedonobacter robiniae sp. nov., Dictyobacter formicarum sp. nov. and Dictyobacter arantiisoli sp. nov., belonging to the class Ktedonobacteria.</title>
        <authorList>
            <person name="Yabe S."/>
            <person name="Zheng Y."/>
            <person name="Wang C.M."/>
            <person name="Sakai Y."/>
            <person name="Abe K."/>
            <person name="Yokota A."/>
            <person name="Donadio S."/>
            <person name="Cavaletti L."/>
            <person name="Monciardini P."/>
        </authorList>
    </citation>
    <scope>NUCLEOTIDE SEQUENCE [LARGE SCALE GENOMIC DNA]</scope>
    <source>
        <strain evidence="3 4">SOSP1-9</strain>
    </source>
</reference>
<keyword evidence="1" id="KW-1133">Transmembrane helix</keyword>
<evidence type="ECO:0000313" key="4">
    <source>
        <dbReference type="Proteomes" id="UP000635565"/>
    </source>
</evidence>
<feature type="transmembrane region" description="Helical" evidence="1">
    <location>
        <begin position="150"/>
        <end position="170"/>
    </location>
</feature>
<keyword evidence="1" id="KW-0812">Transmembrane</keyword>
<comment type="caution">
    <text evidence="3">The sequence shown here is derived from an EMBL/GenBank/DDBJ whole genome shotgun (WGS) entry which is preliminary data.</text>
</comment>
<evidence type="ECO:0000259" key="2">
    <source>
        <dbReference type="Pfam" id="PF13490"/>
    </source>
</evidence>
<name>A0ABQ3VVA6_9CHLR</name>
<keyword evidence="4" id="KW-1185">Reference proteome</keyword>